<protein>
    <submittedName>
        <fullName evidence="2">Uncharacterized protein</fullName>
    </submittedName>
</protein>
<name>A0ABY5Z268_9ACTN</name>
<sequence length="78" mass="8771">MNHERDEPTAADLAAIEAEMPLIEAEMTLLDAEIRVITAEPEPTALDWRRMRRAEALVRRELVKLHATRTTPAPARAA</sequence>
<gene>
    <name evidence="1" type="ORF">Drose_34390</name>
    <name evidence="2" type="ORF">Drose_34440</name>
    <name evidence="3" type="ORF">Drose_34490</name>
</gene>
<dbReference type="RefSeq" id="WP_343870190.1">
    <property type="nucleotide sequence ID" value="NZ_BAAABS010000031.1"/>
</dbReference>
<evidence type="ECO:0000313" key="1">
    <source>
        <dbReference type="EMBL" id="UWZ36101.1"/>
    </source>
</evidence>
<evidence type="ECO:0000313" key="2">
    <source>
        <dbReference type="EMBL" id="UWZ36111.1"/>
    </source>
</evidence>
<evidence type="ECO:0000313" key="4">
    <source>
        <dbReference type="Proteomes" id="UP001058271"/>
    </source>
</evidence>
<dbReference type="Proteomes" id="UP001058271">
    <property type="component" value="Chromosome"/>
</dbReference>
<keyword evidence="4" id="KW-1185">Reference proteome</keyword>
<organism evidence="2 4">
    <name type="scientific">Dactylosporangium roseum</name>
    <dbReference type="NCBI Taxonomy" id="47989"/>
    <lineage>
        <taxon>Bacteria</taxon>
        <taxon>Bacillati</taxon>
        <taxon>Actinomycetota</taxon>
        <taxon>Actinomycetes</taxon>
        <taxon>Micromonosporales</taxon>
        <taxon>Micromonosporaceae</taxon>
        <taxon>Dactylosporangium</taxon>
    </lineage>
</organism>
<dbReference type="Pfam" id="PF19801">
    <property type="entry name" value="DUF6284"/>
    <property type="match status" value="1"/>
</dbReference>
<reference evidence="2" key="1">
    <citation type="submission" date="2021-04" db="EMBL/GenBank/DDBJ databases">
        <title>Biosynthetic gene clusters of Dactylosporangioum roseum.</title>
        <authorList>
            <person name="Hartkoorn R.C."/>
            <person name="Beaudoing E."/>
            <person name="Hot D."/>
            <person name="Moureu S."/>
        </authorList>
    </citation>
    <scope>NUCLEOTIDE SEQUENCE</scope>
    <source>
        <strain evidence="2">NRRL B-16295</strain>
    </source>
</reference>
<proteinExistence type="predicted"/>
<accession>A0ABY5Z268</accession>
<dbReference type="InterPro" id="IPR046251">
    <property type="entry name" value="DUF6284"/>
</dbReference>
<dbReference type="EMBL" id="CP073721">
    <property type="protein sequence ID" value="UWZ36119.1"/>
    <property type="molecule type" value="Genomic_DNA"/>
</dbReference>
<dbReference type="EMBL" id="CP073721">
    <property type="protein sequence ID" value="UWZ36101.1"/>
    <property type="molecule type" value="Genomic_DNA"/>
</dbReference>
<dbReference type="EMBL" id="CP073721">
    <property type="protein sequence ID" value="UWZ36111.1"/>
    <property type="molecule type" value="Genomic_DNA"/>
</dbReference>
<evidence type="ECO:0000313" key="3">
    <source>
        <dbReference type="EMBL" id="UWZ36119.1"/>
    </source>
</evidence>